<evidence type="ECO:0000313" key="2">
    <source>
        <dbReference type="Proteomes" id="UP000234681"/>
    </source>
</evidence>
<accession>A6KUJ5</accession>
<dbReference type="EMBL" id="CH474185">
    <property type="protein sequence ID" value="EDL84484.1"/>
    <property type="molecule type" value="Genomic_DNA"/>
</dbReference>
<reference evidence="2" key="1">
    <citation type="submission" date="2005-06" db="EMBL/GenBank/DDBJ databases">
        <authorList>
            <person name="Mural R.J."/>
            <person name="Li P.W."/>
            <person name="Adams M.D."/>
            <person name="Amanatides P.G."/>
            <person name="Baden-Tillson H."/>
            <person name="Barnstead M."/>
            <person name="Chin S.H."/>
            <person name="Dew I."/>
            <person name="Evans C.A."/>
            <person name="Ferriera S."/>
            <person name="Flanigan M."/>
            <person name="Fosler C."/>
            <person name="Glodek A."/>
            <person name="Gu Z."/>
            <person name="Holt R.A."/>
            <person name="Jennings D."/>
            <person name="Kraft C.L."/>
            <person name="Lu F."/>
            <person name="Nguyen T."/>
            <person name="Nusskern D.R."/>
            <person name="Pfannkoch C.M."/>
            <person name="Sitter C."/>
            <person name="Sutton G.G."/>
            <person name="Venter J.C."/>
            <person name="Wang Z."/>
            <person name="Woodage T."/>
            <person name="Zheng X.H."/>
            <person name="Zhong F."/>
        </authorList>
    </citation>
    <scope>NUCLEOTIDE SEQUENCE [LARGE SCALE GENOMIC DNA]</scope>
    <source>
        <strain>BN</strain>
        <strain evidence="2">Sprague-Dawley</strain>
    </source>
</reference>
<dbReference type="Proteomes" id="UP000234681">
    <property type="component" value="Unassembled WGS sequence"/>
</dbReference>
<protein>
    <submittedName>
        <fullName evidence="1">Uncharacterized protein</fullName>
    </submittedName>
</protein>
<gene>
    <name evidence="1" type="primary">RGD1560129_predicted</name>
    <name evidence="1" type="ORF">rCG_47040</name>
</gene>
<proteinExistence type="predicted"/>
<sequence length="60" mass="6866">MEAFCMWLLFCLLCSRFLIVLAFVLSCGDLVFWFCIVLESEPSSCPRCPIEVSSISLRKL</sequence>
<name>A6KUJ5_RAT</name>
<evidence type="ECO:0000313" key="1">
    <source>
        <dbReference type="EMBL" id="EDL84484.1"/>
    </source>
</evidence>
<dbReference type="AlphaFoldDB" id="A6KUJ5"/>
<organism evidence="1 2">
    <name type="scientific">Rattus norvegicus</name>
    <name type="common">Rat</name>
    <dbReference type="NCBI Taxonomy" id="10116"/>
    <lineage>
        <taxon>Eukaryota</taxon>
        <taxon>Metazoa</taxon>
        <taxon>Chordata</taxon>
        <taxon>Craniata</taxon>
        <taxon>Vertebrata</taxon>
        <taxon>Euteleostomi</taxon>
        <taxon>Mammalia</taxon>
        <taxon>Eutheria</taxon>
        <taxon>Euarchontoglires</taxon>
        <taxon>Glires</taxon>
        <taxon>Rodentia</taxon>
        <taxon>Myomorpha</taxon>
        <taxon>Muroidea</taxon>
        <taxon>Muridae</taxon>
        <taxon>Murinae</taxon>
        <taxon>Rattus</taxon>
    </lineage>
</organism>